<dbReference type="SUPFAM" id="SSF161070">
    <property type="entry name" value="SNF-like"/>
    <property type="match status" value="1"/>
</dbReference>
<dbReference type="CDD" id="cd10336">
    <property type="entry name" value="SLC6sbd_Tyt1-Like"/>
    <property type="match status" value="1"/>
</dbReference>
<feature type="transmembrane region" description="Helical" evidence="6">
    <location>
        <begin position="137"/>
        <end position="157"/>
    </location>
</feature>
<feature type="transmembrane region" description="Helical" evidence="6">
    <location>
        <begin position="352"/>
        <end position="376"/>
    </location>
</feature>
<dbReference type="InterPro" id="IPR000175">
    <property type="entry name" value="Na/ntran_symport"/>
</dbReference>
<evidence type="ECO:0000256" key="5">
    <source>
        <dbReference type="ARBA" id="ARBA00023136"/>
    </source>
</evidence>
<evidence type="ECO:0000256" key="1">
    <source>
        <dbReference type="ARBA" id="ARBA00004141"/>
    </source>
</evidence>
<evidence type="ECO:0000256" key="4">
    <source>
        <dbReference type="ARBA" id="ARBA00022989"/>
    </source>
</evidence>
<evidence type="ECO:0000313" key="7">
    <source>
        <dbReference type="EMBL" id="GHA01835.1"/>
    </source>
</evidence>
<dbReference type="PANTHER" id="PTHR42948:SF1">
    <property type="entry name" value="TRANSPORTER"/>
    <property type="match status" value="1"/>
</dbReference>
<dbReference type="NCBIfam" id="NF037979">
    <property type="entry name" value="Na_transp"/>
    <property type="match status" value="1"/>
</dbReference>
<keyword evidence="2" id="KW-0813">Transport</keyword>
<dbReference type="PRINTS" id="PR00176">
    <property type="entry name" value="NANEUSMPORT"/>
</dbReference>
<dbReference type="Pfam" id="PF00209">
    <property type="entry name" value="SNF"/>
    <property type="match status" value="2"/>
</dbReference>
<keyword evidence="4 6" id="KW-1133">Transmembrane helix</keyword>
<feature type="transmembrane region" description="Helical" evidence="6">
    <location>
        <begin position="12"/>
        <end position="33"/>
    </location>
</feature>
<comment type="caution">
    <text evidence="7">The sequence shown here is derived from an EMBL/GenBank/DDBJ whole genome shotgun (WGS) entry which is preliminary data.</text>
</comment>
<dbReference type="PROSITE" id="PS50267">
    <property type="entry name" value="NA_NEUROTRAN_SYMP_3"/>
    <property type="match status" value="1"/>
</dbReference>
<evidence type="ECO:0000313" key="8">
    <source>
        <dbReference type="Proteomes" id="UP000614811"/>
    </source>
</evidence>
<reference evidence="7" key="1">
    <citation type="journal article" date="2014" name="Int. J. Syst. Evol. Microbiol.">
        <title>Complete genome sequence of Corynebacterium casei LMG S-19264T (=DSM 44701T), isolated from a smear-ripened cheese.</title>
        <authorList>
            <consortium name="US DOE Joint Genome Institute (JGI-PGF)"/>
            <person name="Walter F."/>
            <person name="Albersmeier A."/>
            <person name="Kalinowski J."/>
            <person name="Ruckert C."/>
        </authorList>
    </citation>
    <scope>NUCLEOTIDE SEQUENCE</scope>
    <source>
        <strain evidence="7">KCTC 12711</strain>
    </source>
</reference>
<evidence type="ECO:0000256" key="2">
    <source>
        <dbReference type="ARBA" id="ARBA00022448"/>
    </source>
</evidence>
<feature type="transmembrane region" description="Helical" evidence="6">
    <location>
        <begin position="250"/>
        <end position="273"/>
    </location>
</feature>
<dbReference type="GO" id="GO:0016020">
    <property type="term" value="C:membrane"/>
    <property type="evidence" value="ECO:0007669"/>
    <property type="project" value="UniProtKB-SubCell"/>
</dbReference>
<proteinExistence type="predicted"/>
<evidence type="ECO:0000256" key="3">
    <source>
        <dbReference type="ARBA" id="ARBA00022692"/>
    </source>
</evidence>
<keyword evidence="5 6" id="KW-0472">Membrane</keyword>
<keyword evidence="3 6" id="KW-0812">Transmembrane</keyword>
<comment type="subcellular location">
    <subcellularLocation>
        <location evidence="1">Membrane</location>
        <topology evidence="1">Multi-pass membrane protein</topology>
    </subcellularLocation>
</comment>
<keyword evidence="8" id="KW-1185">Reference proteome</keyword>
<protein>
    <submittedName>
        <fullName evidence="7">Transporter</fullName>
    </submittedName>
</protein>
<reference evidence="7" key="2">
    <citation type="submission" date="2020-09" db="EMBL/GenBank/DDBJ databases">
        <authorList>
            <person name="Sun Q."/>
            <person name="Kim S."/>
        </authorList>
    </citation>
    <scope>NUCLEOTIDE SEQUENCE</scope>
    <source>
        <strain evidence="7">KCTC 12711</strain>
    </source>
</reference>
<feature type="transmembrane region" description="Helical" evidence="6">
    <location>
        <begin position="92"/>
        <end position="117"/>
    </location>
</feature>
<feature type="transmembrane region" description="Helical" evidence="6">
    <location>
        <begin position="444"/>
        <end position="467"/>
    </location>
</feature>
<gene>
    <name evidence="7" type="ORF">GCM10008090_08800</name>
</gene>
<dbReference type="Proteomes" id="UP000614811">
    <property type="component" value="Unassembled WGS sequence"/>
</dbReference>
<feature type="transmembrane region" description="Helical" evidence="6">
    <location>
        <begin position="39"/>
        <end position="61"/>
    </location>
</feature>
<dbReference type="InterPro" id="IPR037272">
    <property type="entry name" value="SNS_sf"/>
</dbReference>
<feature type="transmembrane region" description="Helical" evidence="6">
    <location>
        <begin position="220"/>
        <end position="238"/>
    </location>
</feature>
<dbReference type="AlphaFoldDB" id="A0A918RM60"/>
<organism evidence="7 8">
    <name type="scientific">Arenicella chitinivorans</name>
    <dbReference type="NCBI Taxonomy" id="1329800"/>
    <lineage>
        <taxon>Bacteria</taxon>
        <taxon>Pseudomonadati</taxon>
        <taxon>Pseudomonadota</taxon>
        <taxon>Gammaproteobacteria</taxon>
        <taxon>Arenicellales</taxon>
        <taxon>Arenicellaceae</taxon>
        <taxon>Arenicella</taxon>
    </lineage>
</organism>
<feature type="transmembrane region" description="Helical" evidence="6">
    <location>
        <begin position="293"/>
        <end position="326"/>
    </location>
</feature>
<dbReference type="PANTHER" id="PTHR42948">
    <property type="entry name" value="TRANSPORTER"/>
    <property type="match status" value="1"/>
</dbReference>
<dbReference type="EMBL" id="BMXA01000001">
    <property type="protein sequence ID" value="GHA01835.1"/>
    <property type="molecule type" value="Genomic_DNA"/>
</dbReference>
<sequence length="472" mass="50947">MENQREQFRSRLGFILAAAGSAVGIGNLVGFPVNAAKSGGAAFLLVYAAFVVIICLPVMMAEMALGRRTQRNPLGAYQSVAGDKSWWRIGGWLALITPFMIAVFYQVLTVWLLGYFVGAVTGNLEAMAQPGYFGQFINSYGVFIYLVVLTAMVGVILNSGVQNGIERLAKVLMPSLFVMLLILTIFVLTLPNALVGVQYYLVPDFGKINLEVVNLALSQAFFSLSLGMGILITYGSYVSRNESVAGGAKMVAAVDTSVAFFAGLLILPAIFVFNPATNTDELSSSSVSLVFSFLPKIFLSLQAVVGYVGASIFASAFFLLVFFAALTSQVSILQVPISAFQDELKFSRAKSVLALGACAALLVIASTVSFGMVNYFTEFTSYAGQTKSFFDVIIDVFYETILPLNGLVICLFAVYRWRRSNLNAEMSVGDAAYQGSLTQKYVNFALGTFIPVVLLFVFVSTVALKFFGISLI</sequence>
<dbReference type="RefSeq" id="WP_189398774.1">
    <property type="nucleotide sequence ID" value="NZ_BMXA01000001.1"/>
</dbReference>
<dbReference type="InterPro" id="IPR047218">
    <property type="entry name" value="YocR/YhdH-like"/>
</dbReference>
<evidence type="ECO:0000256" key="6">
    <source>
        <dbReference type="SAM" id="Phobius"/>
    </source>
</evidence>
<feature type="transmembrane region" description="Helical" evidence="6">
    <location>
        <begin position="177"/>
        <end position="200"/>
    </location>
</feature>
<accession>A0A918RM60</accession>
<feature type="transmembrane region" description="Helical" evidence="6">
    <location>
        <begin position="396"/>
        <end position="417"/>
    </location>
</feature>
<name>A0A918RM60_9GAMM</name>